<dbReference type="AlphaFoldDB" id="A0A023BCZ9"/>
<dbReference type="Proteomes" id="UP000019763">
    <property type="component" value="Unassembled WGS sequence"/>
</dbReference>
<evidence type="ECO:0000313" key="1">
    <source>
        <dbReference type="EMBL" id="EZG87069.1"/>
    </source>
</evidence>
<keyword evidence="2" id="KW-1185">Reference proteome</keyword>
<dbReference type="EMBL" id="AFNH02000062">
    <property type="protein sequence ID" value="EZG87069.1"/>
    <property type="molecule type" value="Genomic_DNA"/>
</dbReference>
<name>A0A023BCZ9_GRENI</name>
<gene>
    <name evidence="1" type="ORF">GNI_008340</name>
</gene>
<dbReference type="VEuPathDB" id="CryptoDB:GNI_008340"/>
<dbReference type="GeneID" id="22910574"/>
<reference evidence="1" key="1">
    <citation type="submission" date="2013-12" db="EMBL/GenBank/DDBJ databases">
        <authorList>
            <person name="Omoto C.K."/>
            <person name="Sibley D."/>
            <person name="Venepally P."/>
            <person name="Hadjithomas M."/>
            <person name="Karamycheva S."/>
            <person name="Brunk B."/>
            <person name="Roos D."/>
            <person name="Caler E."/>
            <person name="Lorenzi H."/>
        </authorList>
    </citation>
    <scope>NUCLEOTIDE SEQUENCE</scope>
</reference>
<sequence>MKASPMDVDLGIGMTLQLVGHVETVLEAGEIPGDETILRAEVNLRITMVPEAELTEEVEGVLEAHMAEAIPKERTVFRIQIGLGSQMVLGVTTVLGIETRRTEMVGAAGKVPMIRVILGVILGRT</sequence>
<dbReference type="RefSeq" id="XP_011128711.1">
    <property type="nucleotide sequence ID" value="XM_011130409.1"/>
</dbReference>
<organism evidence="1 2">
    <name type="scientific">Gregarina niphandrodes</name>
    <name type="common">Septate eugregarine</name>
    <dbReference type="NCBI Taxonomy" id="110365"/>
    <lineage>
        <taxon>Eukaryota</taxon>
        <taxon>Sar</taxon>
        <taxon>Alveolata</taxon>
        <taxon>Apicomplexa</taxon>
        <taxon>Conoidasida</taxon>
        <taxon>Gregarinasina</taxon>
        <taxon>Eugregarinorida</taxon>
        <taxon>Gregarinidae</taxon>
        <taxon>Gregarina</taxon>
    </lineage>
</organism>
<comment type="caution">
    <text evidence="1">The sequence shown here is derived from an EMBL/GenBank/DDBJ whole genome shotgun (WGS) entry which is preliminary data.</text>
</comment>
<accession>A0A023BCZ9</accession>
<proteinExistence type="predicted"/>
<evidence type="ECO:0000313" key="2">
    <source>
        <dbReference type="Proteomes" id="UP000019763"/>
    </source>
</evidence>
<protein>
    <submittedName>
        <fullName evidence="1">Uncharacterized protein</fullName>
    </submittedName>
</protein>